<feature type="non-terminal residue" evidence="3">
    <location>
        <position position="291"/>
    </location>
</feature>
<dbReference type="Pfam" id="PF01757">
    <property type="entry name" value="Acyl_transf_3"/>
    <property type="match status" value="1"/>
</dbReference>
<dbReference type="InterPro" id="IPR052728">
    <property type="entry name" value="O2_lipid_transport_reg"/>
</dbReference>
<protein>
    <recommendedName>
        <fullName evidence="2">Acyltransferase 3 domain-containing protein</fullName>
    </recommendedName>
</protein>
<sequence>SENIFTDLLLSFSFRKNTRHILADGSADTLYCLNGVRVLSIAWIVLGNVYGILYQDPELVDNHVSAVKMTQTWWMQLVINTTLAADSFFVLSGTLGAYNFLKFKTKAGKNEEKDLRKVMSLKEYFFMIVHRLVRIFPCYAVLLMLGTNLMPYLGRGPRWSSDIENVKVCKRNWWSNVLFISNFYDPDNMCLPHTYYLSNDFQFFLLSPLILIPLLINPKLGFTVIGFFLALQIMVVCGLNQGINGNVLKLRQNNYWSLIYVKPYSRIGVYCIGLGLGYFLFVCDRQMKFRK</sequence>
<keyword evidence="4" id="KW-1185">Reference proteome</keyword>
<dbReference type="PANTHER" id="PTHR11161">
    <property type="entry name" value="O-ACYLTRANSFERASE"/>
    <property type="match status" value="1"/>
</dbReference>
<keyword evidence="1" id="KW-1133">Transmembrane helix</keyword>
<keyword evidence="1" id="KW-0812">Transmembrane</keyword>
<feature type="domain" description="Acyltransferase 3" evidence="2">
    <location>
        <begin position="31"/>
        <end position="281"/>
    </location>
</feature>
<dbReference type="GO" id="GO:0016747">
    <property type="term" value="F:acyltransferase activity, transferring groups other than amino-acyl groups"/>
    <property type="evidence" value="ECO:0007669"/>
    <property type="project" value="InterPro"/>
</dbReference>
<organism evidence="3 4">
    <name type="scientific">Lymnaea stagnalis</name>
    <name type="common">Great pond snail</name>
    <name type="synonym">Helix stagnalis</name>
    <dbReference type="NCBI Taxonomy" id="6523"/>
    <lineage>
        <taxon>Eukaryota</taxon>
        <taxon>Metazoa</taxon>
        <taxon>Spiralia</taxon>
        <taxon>Lophotrochozoa</taxon>
        <taxon>Mollusca</taxon>
        <taxon>Gastropoda</taxon>
        <taxon>Heterobranchia</taxon>
        <taxon>Euthyneura</taxon>
        <taxon>Panpulmonata</taxon>
        <taxon>Hygrophila</taxon>
        <taxon>Lymnaeoidea</taxon>
        <taxon>Lymnaeidae</taxon>
        <taxon>Lymnaea</taxon>
    </lineage>
</organism>
<dbReference type="Proteomes" id="UP001497497">
    <property type="component" value="Unassembled WGS sequence"/>
</dbReference>
<evidence type="ECO:0000313" key="4">
    <source>
        <dbReference type="Proteomes" id="UP001497497"/>
    </source>
</evidence>
<comment type="caution">
    <text evidence="3">The sequence shown here is derived from an EMBL/GenBank/DDBJ whole genome shotgun (WGS) entry which is preliminary data.</text>
</comment>
<name>A0AAV2HGM3_LYMST</name>
<evidence type="ECO:0000259" key="2">
    <source>
        <dbReference type="Pfam" id="PF01757"/>
    </source>
</evidence>
<dbReference type="PANTHER" id="PTHR11161:SF0">
    <property type="entry name" value="O-ACYLTRANSFERASE LIKE PROTEIN"/>
    <property type="match status" value="1"/>
</dbReference>
<dbReference type="AlphaFoldDB" id="A0AAV2HGM3"/>
<feature type="transmembrane region" description="Helical" evidence="1">
    <location>
        <begin position="124"/>
        <end position="145"/>
    </location>
</feature>
<feature type="transmembrane region" description="Helical" evidence="1">
    <location>
        <begin position="29"/>
        <end position="53"/>
    </location>
</feature>
<proteinExistence type="predicted"/>
<feature type="non-terminal residue" evidence="3">
    <location>
        <position position="1"/>
    </location>
</feature>
<accession>A0AAV2HGM3</accession>
<gene>
    <name evidence="3" type="ORF">GSLYS_00005311001</name>
</gene>
<evidence type="ECO:0000313" key="3">
    <source>
        <dbReference type="EMBL" id="CAL1531216.1"/>
    </source>
</evidence>
<feature type="transmembrane region" description="Helical" evidence="1">
    <location>
        <begin position="263"/>
        <end position="283"/>
    </location>
</feature>
<reference evidence="3 4" key="1">
    <citation type="submission" date="2024-04" db="EMBL/GenBank/DDBJ databases">
        <authorList>
            <consortium name="Genoscope - CEA"/>
            <person name="William W."/>
        </authorList>
    </citation>
    <scope>NUCLEOTIDE SEQUENCE [LARGE SCALE GENOMIC DNA]</scope>
</reference>
<feature type="transmembrane region" description="Helical" evidence="1">
    <location>
        <begin position="73"/>
        <end position="103"/>
    </location>
</feature>
<dbReference type="InterPro" id="IPR002656">
    <property type="entry name" value="Acyl_transf_3_dom"/>
</dbReference>
<keyword evidence="1" id="KW-0472">Membrane</keyword>
<feature type="transmembrane region" description="Helical" evidence="1">
    <location>
        <begin position="224"/>
        <end position="243"/>
    </location>
</feature>
<dbReference type="EMBL" id="CAXITT010000083">
    <property type="protein sequence ID" value="CAL1531216.1"/>
    <property type="molecule type" value="Genomic_DNA"/>
</dbReference>
<evidence type="ECO:0000256" key="1">
    <source>
        <dbReference type="SAM" id="Phobius"/>
    </source>
</evidence>
<feature type="transmembrane region" description="Helical" evidence="1">
    <location>
        <begin position="201"/>
        <end position="217"/>
    </location>
</feature>